<accession>G4TXX6</accession>
<protein>
    <submittedName>
        <fullName evidence="2">Uncharacterized protein</fullName>
    </submittedName>
</protein>
<feature type="region of interest" description="Disordered" evidence="1">
    <location>
        <begin position="78"/>
        <end position="103"/>
    </location>
</feature>
<sequence length="307" mass="33255">MAVRGRRRPHLPSLVACRPSKYGLCPRPRPSILNATKNTRVSSHSRRYFVVEAIFFMPVVTPKVIAADGKPVRLSAGSLPAASGCSSGPAKTTDKPRSQQSGSVFTGQIHAGWSRRCWIWIQFGYDGLYGGYYDQPTYENPNSLFTSTGPVLSKQPSKPISYTRKSHPSPYTDTPTFFSSKPRHRGGGGREYRWATIFDRQSGFPASLPGQSTANNPSACGASPVGTQKVQLSDTPVIGGGAGGFTTCTTSRHSRPLGPPRVGSAAERHKQDRFGVGDSAQIFSKTMIAYLPHPTRRALSVQEQEAI</sequence>
<dbReference type="InParanoid" id="G4TXX6"/>
<dbReference type="HOGENOM" id="CLU_906466_0_0_1"/>
<evidence type="ECO:0000256" key="1">
    <source>
        <dbReference type="SAM" id="MobiDB-lite"/>
    </source>
</evidence>
<dbReference type="Proteomes" id="UP000007148">
    <property type="component" value="Unassembled WGS sequence"/>
</dbReference>
<proteinExistence type="predicted"/>
<feature type="region of interest" description="Disordered" evidence="1">
    <location>
        <begin position="251"/>
        <end position="272"/>
    </location>
</feature>
<feature type="compositionally biased region" description="Polar residues" evidence="1">
    <location>
        <begin position="169"/>
        <end position="179"/>
    </location>
</feature>
<reference evidence="2 3" key="1">
    <citation type="journal article" date="2011" name="PLoS Pathog.">
        <title>Endophytic Life Strategies Decoded by Genome and Transcriptome Analyses of the Mutualistic Root Symbiont Piriformospora indica.</title>
        <authorList>
            <person name="Zuccaro A."/>
            <person name="Lahrmann U."/>
            <person name="Guldener U."/>
            <person name="Langen G."/>
            <person name="Pfiffi S."/>
            <person name="Biedenkopf D."/>
            <person name="Wong P."/>
            <person name="Samans B."/>
            <person name="Grimm C."/>
            <person name="Basiewicz M."/>
            <person name="Murat C."/>
            <person name="Martin F."/>
            <person name="Kogel K.H."/>
        </authorList>
    </citation>
    <scope>NUCLEOTIDE SEQUENCE [LARGE SCALE GENOMIC DNA]</scope>
    <source>
        <strain evidence="2 3">DSM 11827</strain>
    </source>
</reference>
<feature type="region of interest" description="Disordered" evidence="1">
    <location>
        <begin position="149"/>
        <end position="186"/>
    </location>
</feature>
<dbReference type="EMBL" id="CAFZ01000634">
    <property type="protein sequence ID" value="CCA76169.1"/>
    <property type="molecule type" value="Genomic_DNA"/>
</dbReference>
<name>G4TXX6_SERID</name>
<gene>
    <name evidence="2" type="ORF">PIIN_10167</name>
</gene>
<evidence type="ECO:0000313" key="3">
    <source>
        <dbReference type="Proteomes" id="UP000007148"/>
    </source>
</evidence>
<feature type="compositionally biased region" description="Polar residues" evidence="1">
    <location>
        <begin position="149"/>
        <end position="160"/>
    </location>
</feature>
<organism evidence="2 3">
    <name type="scientific">Serendipita indica (strain DSM 11827)</name>
    <name type="common">Root endophyte fungus</name>
    <name type="synonym">Piriformospora indica</name>
    <dbReference type="NCBI Taxonomy" id="1109443"/>
    <lineage>
        <taxon>Eukaryota</taxon>
        <taxon>Fungi</taxon>
        <taxon>Dikarya</taxon>
        <taxon>Basidiomycota</taxon>
        <taxon>Agaricomycotina</taxon>
        <taxon>Agaricomycetes</taxon>
        <taxon>Sebacinales</taxon>
        <taxon>Serendipitaceae</taxon>
        <taxon>Serendipita</taxon>
    </lineage>
</organism>
<dbReference type="AlphaFoldDB" id="G4TXX6"/>
<comment type="caution">
    <text evidence="2">The sequence shown here is derived from an EMBL/GenBank/DDBJ whole genome shotgun (WGS) entry which is preliminary data.</text>
</comment>
<evidence type="ECO:0000313" key="2">
    <source>
        <dbReference type="EMBL" id="CCA76169.1"/>
    </source>
</evidence>
<keyword evidence="3" id="KW-1185">Reference proteome</keyword>